<protein>
    <submittedName>
        <fullName evidence="1">NADH:flavin oxidoreductase / NADH oxidase family protein</fullName>
    </submittedName>
</protein>
<dbReference type="AlphaFoldDB" id="A0A1H8VX45"/>
<gene>
    <name evidence="1" type="ORF">SAMN04487948_12055</name>
</gene>
<name>A0A1H8VX45_9EURY</name>
<evidence type="ECO:0000313" key="1">
    <source>
        <dbReference type="EMBL" id="SEP19843.1"/>
    </source>
</evidence>
<organism evidence="1 2">
    <name type="scientific">Halogranum amylolyticum</name>
    <dbReference type="NCBI Taxonomy" id="660520"/>
    <lineage>
        <taxon>Archaea</taxon>
        <taxon>Methanobacteriati</taxon>
        <taxon>Methanobacteriota</taxon>
        <taxon>Stenosarchaea group</taxon>
        <taxon>Halobacteria</taxon>
        <taxon>Halobacteriales</taxon>
        <taxon>Haloferacaceae</taxon>
    </lineage>
</organism>
<keyword evidence="2" id="KW-1185">Reference proteome</keyword>
<sequence length="97" mass="11061">MTDTNSDPTDFAILQDDAPNDYEYQKLFEPTTIGGVDLRNRLMMTGHTTNYASGTELTETLRDYYVERGKGGDWTHCHGVSRKPSKLRFRKCDPRVG</sequence>
<reference evidence="2" key="1">
    <citation type="submission" date="2016-10" db="EMBL/GenBank/DDBJ databases">
        <authorList>
            <person name="Varghese N."/>
            <person name="Submissions S."/>
        </authorList>
    </citation>
    <scope>NUCLEOTIDE SEQUENCE [LARGE SCALE GENOMIC DNA]</scope>
    <source>
        <strain evidence="2">CGMCC 1.10121</strain>
    </source>
</reference>
<dbReference type="Gene3D" id="3.20.20.70">
    <property type="entry name" value="Aldolase class I"/>
    <property type="match status" value="1"/>
</dbReference>
<dbReference type="InterPro" id="IPR013785">
    <property type="entry name" value="Aldolase_TIM"/>
</dbReference>
<dbReference type="EMBL" id="FODV01000020">
    <property type="protein sequence ID" value="SEP19843.1"/>
    <property type="molecule type" value="Genomic_DNA"/>
</dbReference>
<evidence type="ECO:0000313" key="2">
    <source>
        <dbReference type="Proteomes" id="UP000199126"/>
    </source>
</evidence>
<dbReference type="SUPFAM" id="SSF51395">
    <property type="entry name" value="FMN-linked oxidoreductases"/>
    <property type="match status" value="1"/>
</dbReference>
<accession>A0A1H8VX45</accession>
<proteinExistence type="predicted"/>
<dbReference type="Proteomes" id="UP000199126">
    <property type="component" value="Unassembled WGS sequence"/>
</dbReference>